<evidence type="ECO:0000313" key="5">
    <source>
        <dbReference type="Proteomes" id="UP000050867"/>
    </source>
</evidence>
<keyword evidence="5" id="KW-1185">Reference proteome</keyword>
<comment type="caution">
    <text evidence="4">The sequence shown here is derived from an EMBL/GenBank/DDBJ whole genome shotgun (WGS) entry which is preliminary data.</text>
</comment>
<gene>
    <name evidence="4" type="ORF">AQ490_23835</name>
</gene>
<evidence type="ECO:0000256" key="2">
    <source>
        <dbReference type="ARBA" id="ARBA00023239"/>
    </source>
</evidence>
<dbReference type="Proteomes" id="UP000050867">
    <property type="component" value="Unassembled WGS sequence"/>
</dbReference>
<evidence type="ECO:0000256" key="1">
    <source>
        <dbReference type="ARBA" id="ARBA00005254"/>
    </source>
</evidence>
<dbReference type="PANTHER" id="PTHR11941">
    <property type="entry name" value="ENOYL-COA HYDRATASE-RELATED"/>
    <property type="match status" value="1"/>
</dbReference>
<dbReference type="PROSITE" id="PS00166">
    <property type="entry name" value="ENOYL_COA_HYDRATASE"/>
    <property type="match status" value="1"/>
</dbReference>
<dbReference type="Gene3D" id="1.10.12.10">
    <property type="entry name" value="Lyase 2-enoyl-coa Hydratase, Chain A, domain 2"/>
    <property type="match status" value="1"/>
</dbReference>
<sequence>MRVDVADQVATLRIDRPQALGALTARMWAALPGILDRLARDPNTAVLVLTGTGGVFSAGADLHDLRRHYATPGSADAFHAANAAAERALATFPKPTIALVSGVCVGGGCQLAVACDLCFADPTARFGITPARFGIVYDAESTHRLVRRVGPAAAKYLLYSAELVDAAHALRIGLVDQVWDQDQAPRRAYAFARTVAGRSQLTVRAAKDLIDAPGPDPARSLAWERESRSCADVPEAIAAFAERRAPRFTWDGPSPVVPAHAHPAADDG</sequence>
<comment type="similarity">
    <text evidence="1 3">Belongs to the enoyl-CoA hydratase/isomerase family.</text>
</comment>
<dbReference type="Gene3D" id="3.90.226.10">
    <property type="entry name" value="2-enoyl-CoA Hydratase, Chain A, domain 1"/>
    <property type="match status" value="1"/>
</dbReference>
<evidence type="ECO:0000313" key="4">
    <source>
        <dbReference type="EMBL" id="KRV48711.1"/>
    </source>
</evidence>
<dbReference type="CDD" id="cd06558">
    <property type="entry name" value="crotonase-like"/>
    <property type="match status" value="1"/>
</dbReference>
<dbReference type="GO" id="GO:0006635">
    <property type="term" value="P:fatty acid beta-oxidation"/>
    <property type="evidence" value="ECO:0007669"/>
    <property type="project" value="TreeGrafter"/>
</dbReference>
<dbReference type="InterPro" id="IPR001753">
    <property type="entry name" value="Enoyl-CoA_hydra/iso"/>
</dbReference>
<dbReference type="EMBL" id="LLZU01000019">
    <property type="protein sequence ID" value="KRV48711.1"/>
    <property type="molecule type" value="Genomic_DNA"/>
</dbReference>
<dbReference type="PANTHER" id="PTHR11941:SF127">
    <property type="entry name" value="ENOYL-COA HYDRATASE ECHA18 (ENOYL HYDRASE) (UNSATURATED ACYL-COA HYDRATASE) (CROTONASE)-RELATED"/>
    <property type="match status" value="1"/>
</dbReference>
<organism evidence="4 5">
    <name type="scientific">Wenjunlia vitaminophila</name>
    <name type="common">Streptomyces vitaminophilus</name>
    <dbReference type="NCBI Taxonomy" id="76728"/>
    <lineage>
        <taxon>Bacteria</taxon>
        <taxon>Bacillati</taxon>
        <taxon>Actinomycetota</taxon>
        <taxon>Actinomycetes</taxon>
        <taxon>Kitasatosporales</taxon>
        <taxon>Streptomycetaceae</taxon>
        <taxon>Wenjunlia</taxon>
    </lineage>
</organism>
<dbReference type="InterPro" id="IPR014748">
    <property type="entry name" value="Enoyl-CoA_hydra_C"/>
</dbReference>
<accession>A0A0T6LRG2</accession>
<dbReference type="InterPro" id="IPR018376">
    <property type="entry name" value="Enoyl-CoA_hyd/isom_CS"/>
</dbReference>
<reference evidence="4 5" key="1">
    <citation type="submission" date="2015-10" db="EMBL/GenBank/DDBJ databases">
        <title>Draft genome sequence of pyrrolomycin-producing Streptomyces vitaminophilus.</title>
        <authorList>
            <person name="Graham D.E."/>
            <person name="Mahan K.M."/>
            <person name="Klingeman D.M."/>
            <person name="Hettich R.L."/>
            <person name="Parry R.J."/>
        </authorList>
    </citation>
    <scope>NUCLEOTIDE SEQUENCE [LARGE SCALE GENOMIC DNA]</scope>
    <source>
        <strain evidence="4 5">ATCC 31673</strain>
    </source>
</reference>
<protein>
    <submittedName>
        <fullName evidence="4">Enoyl-CoA hydratase</fullName>
    </submittedName>
</protein>
<dbReference type="eggNOG" id="COG1024">
    <property type="taxonomic scope" value="Bacteria"/>
</dbReference>
<proteinExistence type="inferred from homology"/>
<dbReference type="Pfam" id="PF00378">
    <property type="entry name" value="ECH_1"/>
    <property type="match status" value="1"/>
</dbReference>
<dbReference type="STRING" id="76728.AQ490_23835"/>
<evidence type="ECO:0000256" key="3">
    <source>
        <dbReference type="RuleBase" id="RU003707"/>
    </source>
</evidence>
<keyword evidence="2" id="KW-0456">Lyase</keyword>
<dbReference type="AlphaFoldDB" id="A0A0T6LRG2"/>
<dbReference type="GO" id="GO:0016829">
    <property type="term" value="F:lyase activity"/>
    <property type="evidence" value="ECO:0007669"/>
    <property type="project" value="UniProtKB-KW"/>
</dbReference>
<name>A0A0T6LRG2_WENVI</name>
<dbReference type="InterPro" id="IPR029045">
    <property type="entry name" value="ClpP/crotonase-like_dom_sf"/>
</dbReference>
<dbReference type="SUPFAM" id="SSF52096">
    <property type="entry name" value="ClpP/crotonase"/>
    <property type="match status" value="1"/>
</dbReference>